<dbReference type="Pfam" id="PF05193">
    <property type="entry name" value="Peptidase_M16_C"/>
    <property type="match status" value="1"/>
</dbReference>
<evidence type="ECO:0000313" key="2">
    <source>
        <dbReference type="EMBL" id="KAA9162141.1"/>
    </source>
</evidence>
<dbReference type="OrthoDB" id="3798591at2"/>
<proteinExistence type="predicted"/>
<reference evidence="2" key="1">
    <citation type="submission" date="2019-09" db="EMBL/GenBank/DDBJ databases">
        <authorList>
            <person name="Teo W.F.A."/>
            <person name="Duangmal K."/>
        </authorList>
    </citation>
    <scope>NUCLEOTIDE SEQUENCE [LARGE SCALE GENOMIC DNA]</scope>
    <source>
        <strain evidence="2">K81G1</strain>
    </source>
</reference>
<dbReference type="InterPro" id="IPR007863">
    <property type="entry name" value="Peptidase_M16_C"/>
</dbReference>
<feature type="domain" description="Peptidase M16 C-terminal" evidence="1">
    <location>
        <begin position="238"/>
        <end position="310"/>
    </location>
</feature>
<dbReference type="AlphaFoldDB" id="A0A5N0VAX9"/>
<accession>A0A5N0VAX9</accession>
<dbReference type="Gene3D" id="3.30.830.10">
    <property type="entry name" value="Metalloenzyme, LuxS/M16 peptidase-like"/>
    <property type="match status" value="2"/>
</dbReference>
<dbReference type="Proteomes" id="UP000319769">
    <property type="component" value="Unassembled WGS sequence"/>
</dbReference>
<dbReference type="EMBL" id="VMNW02000014">
    <property type="protein sequence ID" value="KAA9162141.1"/>
    <property type="molecule type" value="Genomic_DNA"/>
</dbReference>
<gene>
    <name evidence="2" type="ORF">FPZ12_012535</name>
</gene>
<evidence type="ECO:0000259" key="1">
    <source>
        <dbReference type="Pfam" id="PF05193"/>
    </source>
</evidence>
<dbReference type="InterPro" id="IPR011249">
    <property type="entry name" value="Metalloenz_LuxS/M16"/>
</dbReference>
<keyword evidence="3" id="KW-1185">Reference proteome</keyword>
<dbReference type="GO" id="GO:0046872">
    <property type="term" value="F:metal ion binding"/>
    <property type="evidence" value="ECO:0007669"/>
    <property type="project" value="InterPro"/>
</dbReference>
<evidence type="ECO:0000313" key="3">
    <source>
        <dbReference type="Proteomes" id="UP000319769"/>
    </source>
</evidence>
<comment type="caution">
    <text evidence="2">The sequence shown here is derived from an EMBL/GenBank/DDBJ whole genome shotgun (WGS) entry which is preliminary data.</text>
</comment>
<sequence>MVARSSVPQLPAVHRTEVDGIPAFWNTQPGRLSASLIFGVGTAHETFLETGVTHLVEHLAMHPLRTSRYDNGSATEMLHTSFEVTSGAATVSDHLRRICTSLSQLDTGPLVTERGALVAEERASDGLGVTTWLPSSIWFGNQSFGLAGNVQVAPVRATAEQIRAWGARWFHRGNAALVLSGPPPADLWLPLPEGPPRQPPSFGPFELPTPAQTVIPNGVVACALVGWTAEMACAVGVLISRLTDRLRQLDGLDCEIGFDQQRIDEHRTVLGFGADVPDKHAGKVVEAIRAELHGLGENGPTPQELAADREGLAVQLGEGEFAQYCAFDEALSALTGWTSAAKHQNQILDGLDASEVAAAARELAGKLVLCAPLGHVPEDLPELPGSPLPPTSGRELKRALIGSTVPRGFRIVVGDEGVSAFYGNSTVPVAVVRYDDAAGVGIEHTDGRLPILHLFGRHGGLITVRPGDWRGGRDLVRELRARFDPAVCFDAPDAMRQFEQS</sequence>
<organism evidence="2 3">
    <name type="scientific">Amycolatopsis acidicola</name>
    <dbReference type="NCBI Taxonomy" id="2596893"/>
    <lineage>
        <taxon>Bacteria</taxon>
        <taxon>Bacillati</taxon>
        <taxon>Actinomycetota</taxon>
        <taxon>Actinomycetes</taxon>
        <taxon>Pseudonocardiales</taxon>
        <taxon>Pseudonocardiaceae</taxon>
        <taxon>Amycolatopsis</taxon>
    </lineage>
</organism>
<name>A0A5N0VAX9_9PSEU</name>
<dbReference type="SUPFAM" id="SSF63411">
    <property type="entry name" value="LuxS/MPP-like metallohydrolase"/>
    <property type="match status" value="1"/>
</dbReference>
<protein>
    <submittedName>
        <fullName evidence="2">Insulinase family protein</fullName>
    </submittedName>
</protein>